<dbReference type="Proteomes" id="UP000190286">
    <property type="component" value="Unassembled WGS sequence"/>
</dbReference>
<evidence type="ECO:0000256" key="1">
    <source>
        <dbReference type="SAM" id="MobiDB-lite"/>
    </source>
</evidence>
<dbReference type="SUPFAM" id="SSF50969">
    <property type="entry name" value="YVTN repeat-like/Quinoprotein amine dehydrogenase"/>
    <property type="match status" value="1"/>
</dbReference>
<proteinExistence type="predicted"/>
<name>A0A1T4XK96_9FIRM</name>
<dbReference type="AlphaFoldDB" id="A0A1T4XK96"/>
<evidence type="ECO:0000313" key="4">
    <source>
        <dbReference type="Proteomes" id="UP000190286"/>
    </source>
</evidence>
<sequence>MNRTLPLILTAALLLTACASAVPAQPADATTSPSAAASSPAQPDAAASSPSQPAAETSAPPLTPKFPVGHLLTLPQNQNSGPVWNTGDALYELRDASNMTPEALVLKTDYAALTQSVYCDIPGCTHDSDACPAYLASDFCVGVMAVDGTVYTYPGELTNVAPTQIYRIDPAAGKTPVAAVPDALPHHMQLQWCDEYALYGCPLAASHQPGTLYRWDWQNDTVQTIPMLADEKIIACEGSRFLTIRIEANEPFPNFGSTEQEKAILAHAVYVYAWLDPATGAREKICTRPYADGYFHNYYDGRIYYTGNFRNADTPGQQAALLYFDTADGTEKTLLETIPFDTYGIDVCEPFSPAFAGVPQRYLRVLNVGDAYADCLLDMETGDVLPAPAVTAEGVRRPALLLACTASGQWLTTANPRDSYDPQYSLYALWDPADFLADGQPAAWVTMYATE</sequence>
<keyword evidence="2" id="KW-0732">Signal</keyword>
<gene>
    <name evidence="3" type="ORF">SAMN02745178_01939</name>
</gene>
<dbReference type="EMBL" id="FUYF01000011">
    <property type="protein sequence ID" value="SKA89535.1"/>
    <property type="molecule type" value="Genomic_DNA"/>
</dbReference>
<feature type="compositionally biased region" description="Low complexity" evidence="1">
    <location>
        <begin position="25"/>
        <end position="60"/>
    </location>
</feature>
<organism evidence="3 4">
    <name type="scientific">Gemmiger formicilis</name>
    <dbReference type="NCBI Taxonomy" id="745368"/>
    <lineage>
        <taxon>Bacteria</taxon>
        <taxon>Bacillati</taxon>
        <taxon>Bacillota</taxon>
        <taxon>Clostridia</taxon>
        <taxon>Eubacteriales</taxon>
        <taxon>Gemmiger</taxon>
    </lineage>
</organism>
<keyword evidence="4" id="KW-1185">Reference proteome</keyword>
<evidence type="ECO:0000256" key="2">
    <source>
        <dbReference type="SAM" id="SignalP"/>
    </source>
</evidence>
<feature type="chain" id="PRO_5039509696" evidence="2">
    <location>
        <begin position="25"/>
        <end position="451"/>
    </location>
</feature>
<protein>
    <submittedName>
        <fullName evidence="3">Uncharacterized protein</fullName>
    </submittedName>
</protein>
<dbReference type="PROSITE" id="PS51257">
    <property type="entry name" value="PROKAR_LIPOPROTEIN"/>
    <property type="match status" value="1"/>
</dbReference>
<evidence type="ECO:0000313" key="3">
    <source>
        <dbReference type="EMBL" id="SKA89535.1"/>
    </source>
</evidence>
<dbReference type="GeneID" id="93338391"/>
<feature type="signal peptide" evidence="2">
    <location>
        <begin position="1"/>
        <end position="24"/>
    </location>
</feature>
<accession>A0A1T4XK96</accession>
<dbReference type="STRING" id="745368.SAMN02745178_01939"/>
<dbReference type="OrthoDB" id="1854535at2"/>
<dbReference type="RefSeq" id="WP_078784840.1">
    <property type="nucleotide sequence ID" value="NZ_FUYF01000011.1"/>
</dbReference>
<reference evidence="3 4" key="1">
    <citation type="submission" date="2017-02" db="EMBL/GenBank/DDBJ databases">
        <authorList>
            <person name="Peterson S.W."/>
        </authorList>
    </citation>
    <scope>NUCLEOTIDE SEQUENCE [LARGE SCALE GENOMIC DNA]</scope>
    <source>
        <strain evidence="3 4">ATCC 27749</strain>
    </source>
</reference>
<dbReference type="InterPro" id="IPR011044">
    <property type="entry name" value="Quino_amine_DH_bsu"/>
</dbReference>
<feature type="region of interest" description="Disordered" evidence="1">
    <location>
        <begin position="25"/>
        <end position="71"/>
    </location>
</feature>